<dbReference type="OrthoDB" id="2414723at2759"/>
<evidence type="ECO:0000313" key="10">
    <source>
        <dbReference type="Proteomes" id="UP000215902"/>
    </source>
</evidence>
<dbReference type="Pfam" id="PF02214">
    <property type="entry name" value="BTB_2"/>
    <property type="match status" value="1"/>
</dbReference>
<dbReference type="Pfam" id="PF23110">
    <property type="entry name" value="H1_KCTD8_12_16"/>
    <property type="match status" value="1"/>
</dbReference>
<evidence type="ECO:0000259" key="8">
    <source>
        <dbReference type="Pfam" id="PF23110"/>
    </source>
</evidence>
<dbReference type="InterPro" id="IPR011333">
    <property type="entry name" value="SKP1/BTB/POZ_sf"/>
</dbReference>
<name>A0A267FLD9_9PLAT</name>
<keyword evidence="6" id="KW-0966">Cell projection</keyword>
<protein>
    <submittedName>
        <fullName evidence="9">Uncharacterized protein</fullName>
    </submittedName>
</protein>
<dbReference type="Proteomes" id="UP000215902">
    <property type="component" value="Unassembled WGS sequence"/>
</dbReference>
<dbReference type="GO" id="GO:0051260">
    <property type="term" value="P:protein homooligomerization"/>
    <property type="evidence" value="ECO:0007669"/>
    <property type="project" value="InterPro"/>
</dbReference>
<gene>
    <name evidence="9" type="ORF">BOX15_Mlig014324g1</name>
</gene>
<evidence type="ECO:0000256" key="2">
    <source>
        <dbReference type="ARBA" id="ARBA00004487"/>
    </source>
</evidence>
<dbReference type="InterPro" id="IPR057093">
    <property type="entry name" value="H1_KCTD8_12_16"/>
</dbReference>
<dbReference type="GO" id="GO:0005886">
    <property type="term" value="C:plasma membrane"/>
    <property type="evidence" value="ECO:0007669"/>
    <property type="project" value="UniProtKB-SubCell"/>
</dbReference>
<evidence type="ECO:0000256" key="5">
    <source>
        <dbReference type="ARBA" id="ARBA00023136"/>
    </source>
</evidence>
<keyword evidence="3" id="KW-1003">Cell membrane</keyword>
<dbReference type="CDD" id="cd22204">
    <property type="entry name" value="H1_KCTD12-like"/>
    <property type="match status" value="1"/>
</dbReference>
<dbReference type="GO" id="GO:0043005">
    <property type="term" value="C:neuron projection"/>
    <property type="evidence" value="ECO:0007669"/>
    <property type="project" value="UniProtKB-SubCell"/>
</dbReference>
<evidence type="ECO:0000259" key="7">
    <source>
        <dbReference type="Pfam" id="PF02214"/>
    </source>
</evidence>
<evidence type="ECO:0000313" key="9">
    <source>
        <dbReference type="EMBL" id="PAA74608.1"/>
    </source>
</evidence>
<keyword evidence="10" id="KW-1185">Reference proteome</keyword>
<evidence type="ECO:0000256" key="1">
    <source>
        <dbReference type="ARBA" id="ARBA00004236"/>
    </source>
</evidence>
<keyword evidence="4" id="KW-0597">Phosphoprotein</keyword>
<dbReference type="PANTHER" id="PTHR14499:SF136">
    <property type="entry name" value="GH08630P"/>
    <property type="match status" value="1"/>
</dbReference>
<evidence type="ECO:0000256" key="3">
    <source>
        <dbReference type="ARBA" id="ARBA00022475"/>
    </source>
</evidence>
<dbReference type="Gene3D" id="3.30.710.10">
    <property type="entry name" value="Potassium Channel Kv1.1, Chain A"/>
    <property type="match status" value="1"/>
</dbReference>
<organism evidence="9 10">
    <name type="scientific">Macrostomum lignano</name>
    <dbReference type="NCBI Taxonomy" id="282301"/>
    <lineage>
        <taxon>Eukaryota</taxon>
        <taxon>Metazoa</taxon>
        <taxon>Spiralia</taxon>
        <taxon>Lophotrochozoa</taxon>
        <taxon>Platyhelminthes</taxon>
        <taxon>Rhabditophora</taxon>
        <taxon>Macrostomorpha</taxon>
        <taxon>Macrostomida</taxon>
        <taxon>Macrostomidae</taxon>
        <taxon>Macrostomum</taxon>
    </lineage>
</organism>
<feature type="domain" description="Potassium channel tetramerisation-type BTB" evidence="7">
    <location>
        <begin position="33"/>
        <end position="124"/>
    </location>
</feature>
<evidence type="ECO:0000256" key="4">
    <source>
        <dbReference type="ARBA" id="ARBA00022553"/>
    </source>
</evidence>
<dbReference type="SUPFAM" id="SSF54695">
    <property type="entry name" value="POZ domain"/>
    <property type="match status" value="1"/>
</dbReference>
<keyword evidence="5" id="KW-0472">Membrane</keyword>
<comment type="caution">
    <text evidence="9">The sequence shown here is derived from an EMBL/GenBank/DDBJ whole genome shotgun (WGS) entry which is preliminary data.</text>
</comment>
<accession>A0A267FLD9</accession>
<evidence type="ECO:0000256" key="6">
    <source>
        <dbReference type="ARBA" id="ARBA00023273"/>
    </source>
</evidence>
<dbReference type="EMBL" id="NIVC01000934">
    <property type="protein sequence ID" value="PAA74608.1"/>
    <property type="molecule type" value="Genomic_DNA"/>
</dbReference>
<comment type="subcellular location">
    <subcellularLocation>
        <location evidence="1">Cell membrane</location>
    </subcellularLocation>
    <subcellularLocation>
        <location evidence="2">Cell projection</location>
        <location evidence="2">Neuron projection</location>
    </subcellularLocation>
</comment>
<dbReference type="InterPro" id="IPR003131">
    <property type="entry name" value="T1-type_BTB"/>
</dbReference>
<proteinExistence type="predicted"/>
<dbReference type="AlphaFoldDB" id="A0A267FLD9"/>
<dbReference type="PANTHER" id="PTHR14499">
    <property type="entry name" value="POTASSIUM CHANNEL TETRAMERIZATION DOMAIN-CONTAINING"/>
    <property type="match status" value="1"/>
</dbReference>
<reference evidence="9 10" key="1">
    <citation type="submission" date="2017-06" db="EMBL/GenBank/DDBJ databases">
        <title>A platform for efficient transgenesis in Macrostomum lignano, a flatworm model organism for stem cell research.</title>
        <authorList>
            <person name="Berezikov E."/>
        </authorList>
    </citation>
    <scope>NUCLEOTIDE SEQUENCE [LARGE SCALE GENOMIC DNA]</scope>
    <source>
        <strain evidence="9">DV1</strain>
        <tissue evidence="9">Whole organism</tissue>
    </source>
</reference>
<sequence length="259" mass="28295">RETVKASGSQPSLQQPKNFRMATQPGDWAGGVVELNVGGSHFSCSRATLCSEPGSRLSEWFSGDPAKHLPADSAGRFFIDRDGPAFGQLLNYLRDRPAGFHLPAGFSGRSRLRQEAAFYGLQGAVAALERGGPAAPSGCITVSYRGTFAFGRDGLADVKFRKLTRILVAGRVSVCRAVFGDTLNESRDPDRGQEDRYTSRFFLKHSVLEQAFEMLYDAGFSMVGSCGSGTNSSMTDVKPGQDNEETKWQHYNEFVFVRV</sequence>
<feature type="domain" description="KCTD8/12/16 H1" evidence="8">
    <location>
        <begin position="138"/>
        <end position="258"/>
    </location>
</feature>
<feature type="non-terminal residue" evidence="9">
    <location>
        <position position="1"/>
    </location>
</feature>
<dbReference type="STRING" id="282301.A0A267FLD9"/>